<dbReference type="KEGG" id="htq:FRZ44_12720"/>
<dbReference type="InterPro" id="IPR011051">
    <property type="entry name" value="RmlC_Cupin_sf"/>
</dbReference>
<evidence type="ECO:0000256" key="1">
    <source>
        <dbReference type="SAM" id="MobiDB-lite"/>
    </source>
</evidence>
<evidence type="ECO:0000313" key="3">
    <source>
        <dbReference type="EMBL" id="QEX15982.1"/>
    </source>
</evidence>
<dbReference type="Pfam" id="PF05899">
    <property type="entry name" value="Cupin_3"/>
    <property type="match status" value="1"/>
</dbReference>
<organism evidence="3 4">
    <name type="scientific">Hypericibacter terrae</name>
    <dbReference type="NCBI Taxonomy" id="2602015"/>
    <lineage>
        <taxon>Bacteria</taxon>
        <taxon>Pseudomonadati</taxon>
        <taxon>Pseudomonadota</taxon>
        <taxon>Alphaproteobacteria</taxon>
        <taxon>Rhodospirillales</taxon>
        <taxon>Dongiaceae</taxon>
        <taxon>Hypericibacter</taxon>
    </lineage>
</organism>
<accession>A0A5J6MEY2</accession>
<dbReference type="RefSeq" id="WP_225308574.1">
    <property type="nucleotide sequence ID" value="NZ_CP042906.1"/>
</dbReference>
<dbReference type="Gene3D" id="2.60.120.10">
    <property type="entry name" value="Jelly Rolls"/>
    <property type="match status" value="1"/>
</dbReference>
<reference evidence="3 4" key="1">
    <citation type="submission" date="2019-08" db="EMBL/GenBank/DDBJ databases">
        <title>Hyperibacter terrae gen. nov., sp. nov. and Hyperibacter viscosus sp. nov., two new members in the family Rhodospirillaceae isolated from the rhizosphere of Hypericum perforatum.</title>
        <authorList>
            <person name="Noviana Z."/>
        </authorList>
    </citation>
    <scope>NUCLEOTIDE SEQUENCE [LARGE SCALE GENOMIC DNA]</scope>
    <source>
        <strain evidence="3 4">R5913</strain>
    </source>
</reference>
<keyword evidence="4" id="KW-1185">Reference proteome</keyword>
<dbReference type="SUPFAM" id="SSF51182">
    <property type="entry name" value="RmlC-like cupins"/>
    <property type="match status" value="1"/>
</dbReference>
<dbReference type="PANTHER" id="PTHR40943">
    <property type="entry name" value="CYTOPLASMIC PROTEIN-RELATED"/>
    <property type="match status" value="1"/>
</dbReference>
<protein>
    <recommendedName>
        <fullName evidence="2">(S)-ureidoglycine aminohydrolase cupin domain-containing protein</fullName>
    </recommendedName>
</protein>
<gene>
    <name evidence="3" type="ORF">FRZ44_12720</name>
</gene>
<dbReference type="Proteomes" id="UP000326202">
    <property type="component" value="Chromosome"/>
</dbReference>
<proteinExistence type="predicted"/>
<evidence type="ECO:0000313" key="4">
    <source>
        <dbReference type="Proteomes" id="UP000326202"/>
    </source>
</evidence>
<feature type="domain" description="(S)-ureidoglycine aminohydrolase cupin" evidence="2">
    <location>
        <begin position="29"/>
        <end position="93"/>
    </location>
</feature>
<dbReference type="EMBL" id="CP042906">
    <property type="protein sequence ID" value="QEX15982.1"/>
    <property type="molecule type" value="Genomic_DNA"/>
</dbReference>
<dbReference type="InterPro" id="IPR014710">
    <property type="entry name" value="RmlC-like_jellyroll"/>
</dbReference>
<feature type="region of interest" description="Disordered" evidence="1">
    <location>
        <begin position="1"/>
        <end position="27"/>
    </location>
</feature>
<name>A0A5J6MEY2_9PROT</name>
<dbReference type="InterPro" id="IPR008579">
    <property type="entry name" value="UGlyAH_Cupin_dom"/>
</dbReference>
<dbReference type="PANTHER" id="PTHR40943:SF1">
    <property type="entry name" value="CYTOPLASMIC PROTEIN"/>
    <property type="match status" value="1"/>
</dbReference>
<sequence length="107" mass="11598">MLADSGWRPTRVPKSQGMTPQSRDYYKDRSGKVRSGVWACNAGTIEIRDNPAEEVCFVVSGTVRVTDCTGRSETFGTGECLALPRGFSGLWAQSDDFAIVYVAVEGA</sequence>
<evidence type="ECO:0000259" key="2">
    <source>
        <dbReference type="Pfam" id="PF05899"/>
    </source>
</evidence>
<dbReference type="AlphaFoldDB" id="A0A5J6MEY2"/>